<proteinExistence type="predicted"/>
<name>A0AAD6G7X9_9EURO</name>
<protein>
    <recommendedName>
        <fullName evidence="3">RanBP2-type domain-containing protein</fullName>
    </recommendedName>
</protein>
<reference evidence="1" key="1">
    <citation type="submission" date="2022-12" db="EMBL/GenBank/DDBJ databases">
        <authorList>
            <person name="Petersen C."/>
        </authorList>
    </citation>
    <scope>NUCLEOTIDE SEQUENCE</scope>
    <source>
        <strain evidence="1">IBT 16125</strain>
    </source>
</reference>
<gene>
    <name evidence="1" type="ORF">N7458_003245</name>
</gene>
<dbReference type="EMBL" id="JAPVEA010000002">
    <property type="protein sequence ID" value="KAJ5461693.1"/>
    <property type="molecule type" value="Genomic_DNA"/>
</dbReference>
<sequence length="109" mass="11918">MSSYKLSLFTSFKSATPHRLEETPTPFSYRVQAITAYTNTNGASLALPPIQPLYGATPTSYSGSGVPVANATWWNCCRCKNMVNPDLAPEDRCPICEHTKCVDCRAVVV</sequence>
<reference evidence="1" key="2">
    <citation type="journal article" date="2023" name="IMA Fungus">
        <title>Comparative genomic study of the Penicillium genus elucidates a diverse pangenome and 15 lateral gene transfer events.</title>
        <authorList>
            <person name="Petersen C."/>
            <person name="Sorensen T."/>
            <person name="Nielsen M.R."/>
            <person name="Sondergaard T.E."/>
            <person name="Sorensen J.L."/>
            <person name="Fitzpatrick D.A."/>
            <person name="Frisvad J.C."/>
            <person name="Nielsen K.L."/>
        </authorList>
    </citation>
    <scope>NUCLEOTIDE SEQUENCE</scope>
    <source>
        <strain evidence="1">IBT 16125</strain>
    </source>
</reference>
<dbReference type="GeneID" id="81596871"/>
<keyword evidence="2" id="KW-1185">Reference proteome</keyword>
<dbReference type="RefSeq" id="XP_056770735.1">
    <property type="nucleotide sequence ID" value="XM_056906628.1"/>
</dbReference>
<organism evidence="1 2">
    <name type="scientific">Penicillium daleae</name>
    <dbReference type="NCBI Taxonomy" id="63821"/>
    <lineage>
        <taxon>Eukaryota</taxon>
        <taxon>Fungi</taxon>
        <taxon>Dikarya</taxon>
        <taxon>Ascomycota</taxon>
        <taxon>Pezizomycotina</taxon>
        <taxon>Eurotiomycetes</taxon>
        <taxon>Eurotiomycetidae</taxon>
        <taxon>Eurotiales</taxon>
        <taxon>Aspergillaceae</taxon>
        <taxon>Penicillium</taxon>
    </lineage>
</organism>
<dbReference type="AlphaFoldDB" id="A0AAD6G7X9"/>
<evidence type="ECO:0008006" key="3">
    <source>
        <dbReference type="Google" id="ProtNLM"/>
    </source>
</evidence>
<dbReference type="Proteomes" id="UP001213681">
    <property type="component" value="Unassembled WGS sequence"/>
</dbReference>
<evidence type="ECO:0000313" key="2">
    <source>
        <dbReference type="Proteomes" id="UP001213681"/>
    </source>
</evidence>
<accession>A0AAD6G7X9</accession>
<comment type="caution">
    <text evidence="1">The sequence shown here is derived from an EMBL/GenBank/DDBJ whole genome shotgun (WGS) entry which is preliminary data.</text>
</comment>
<evidence type="ECO:0000313" key="1">
    <source>
        <dbReference type="EMBL" id="KAJ5461693.1"/>
    </source>
</evidence>